<dbReference type="AlphaFoldDB" id="A0A9D4H6Z3"/>
<name>A0A9D4H6Z3_DREPO</name>
<organism evidence="2 3">
    <name type="scientific">Dreissena polymorpha</name>
    <name type="common">Zebra mussel</name>
    <name type="synonym">Mytilus polymorpha</name>
    <dbReference type="NCBI Taxonomy" id="45954"/>
    <lineage>
        <taxon>Eukaryota</taxon>
        <taxon>Metazoa</taxon>
        <taxon>Spiralia</taxon>
        <taxon>Lophotrochozoa</taxon>
        <taxon>Mollusca</taxon>
        <taxon>Bivalvia</taxon>
        <taxon>Autobranchia</taxon>
        <taxon>Heteroconchia</taxon>
        <taxon>Euheterodonta</taxon>
        <taxon>Imparidentia</taxon>
        <taxon>Neoheterodontei</taxon>
        <taxon>Myida</taxon>
        <taxon>Dreissenoidea</taxon>
        <taxon>Dreissenidae</taxon>
        <taxon>Dreissena</taxon>
    </lineage>
</organism>
<keyword evidence="3" id="KW-1185">Reference proteome</keyword>
<evidence type="ECO:0000313" key="3">
    <source>
        <dbReference type="Proteomes" id="UP000828390"/>
    </source>
</evidence>
<accession>A0A9D4H6Z3</accession>
<feature type="region of interest" description="Disordered" evidence="1">
    <location>
        <begin position="17"/>
        <end position="80"/>
    </location>
</feature>
<proteinExistence type="predicted"/>
<feature type="region of interest" description="Disordered" evidence="1">
    <location>
        <begin position="101"/>
        <end position="280"/>
    </location>
</feature>
<comment type="caution">
    <text evidence="2">The sequence shown here is derived from an EMBL/GenBank/DDBJ whole genome shotgun (WGS) entry which is preliminary data.</text>
</comment>
<reference evidence="2" key="1">
    <citation type="journal article" date="2019" name="bioRxiv">
        <title>The Genome of the Zebra Mussel, Dreissena polymorpha: A Resource for Invasive Species Research.</title>
        <authorList>
            <person name="McCartney M.A."/>
            <person name="Auch B."/>
            <person name="Kono T."/>
            <person name="Mallez S."/>
            <person name="Zhang Y."/>
            <person name="Obille A."/>
            <person name="Becker A."/>
            <person name="Abrahante J.E."/>
            <person name="Garbe J."/>
            <person name="Badalamenti J.P."/>
            <person name="Herman A."/>
            <person name="Mangelson H."/>
            <person name="Liachko I."/>
            <person name="Sullivan S."/>
            <person name="Sone E.D."/>
            <person name="Koren S."/>
            <person name="Silverstein K.A.T."/>
            <person name="Beckman K.B."/>
            <person name="Gohl D.M."/>
        </authorList>
    </citation>
    <scope>NUCLEOTIDE SEQUENCE</scope>
    <source>
        <strain evidence="2">Duluth1</strain>
        <tissue evidence="2">Whole animal</tissue>
    </source>
</reference>
<feature type="compositionally biased region" description="Polar residues" evidence="1">
    <location>
        <begin position="221"/>
        <end position="234"/>
    </location>
</feature>
<dbReference type="EMBL" id="JAIWYP010000005">
    <property type="protein sequence ID" value="KAH3828131.1"/>
    <property type="molecule type" value="Genomic_DNA"/>
</dbReference>
<reference evidence="2" key="2">
    <citation type="submission" date="2020-11" db="EMBL/GenBank/DDBJ databases">
        <authorList>
            <person name="McCartney M.A."/>
            <person name="Auch B."/>
            <person name="Kono T."/>
            <person name="Mallez S."/>
            <person name="Becker A."/>
            <person name="Gohl D.M."/>
            <person name="Silverstein K.A.T."/>
            <person name="Koren S."/>
            <person name="Bechman K.B."/>
            <person name="Herman A."/>
            <person name="Abrahante J.E."/>
            <person name="Garbe J."/>
        </authorList>
    </citation>
    <scope>NUCLEOTIDE SEQUENCE</scope>
    <source>
        <strain evidence="2">Duluth1</strain>
        <tissue evidence="2">Whole animal</tissue>
    </source>
</reference>
<evidence type="ECO:0000256" key="1">
    <source>
        <dbReference type="SAM" id="MobiDB-lite"/>
    </source>
</evidence>
<feature type="compositionally biased region" description="Polar residues" evidence="1">
    <location>
        <begin position="22"/>
        <end position="48"/>
    </location>
</feature>
<gene>
    <name evidence="2" type="ORF">DPMN_130083</name>
</gene>
<dbReference type="Proteomes" id="UP000828390">
    <property type="component" value="Unassembled WGS sequence"/>
</dbReference>
<sequence length="313" mass="34502">MYVFDMEAKLRRYRQNLRDHPSSSSTAVHDSSLSMSVLQPTESSNTRYRSVEEEPHASLQLPILPTPSENVNHSSLPDFHQPRQVSTTIADTNVMQPAQQNVKHTTSGDTNTHNKPSPSESSNRSGAAHSRSRGRNKEQDARSTPQNLSEAMGGSGKPEKSTRESQSNIETVESCKTLRRDAESEPVAILKESSRSVGLSGVPRTPSKFSTDYPKGPGLSLSRTRNGSYTTSDGIPQEHVVSLDNIPKPSVSSNRIPDGPVVSSNQTPHNPGILSDHSQREIKKLPDYWSRQSPLAESSPRLWSNRKSLFNIK</sequence>
<evidence type="ECO:0000313" key="2">
    <source>
        <dbReference type="EMBL" id="KAH3828131.1"/>
    </source>
</evidence>
<protein>
    <submittedName>
        <fullName evidence="2">Uncharacterized protein</fullName>
    </submittedName>
</protein>
<feature type="compositionally biased region" description="Polar residues" evidence="1">
    <location>
        <begin position="101"/>
        <end position="120"/>
    </location>
</feature>